<organism evidence="3 4">
    <name type="scientific">Candidatus Ryanbacteria bacterium RIFCSPHIGHO2_01_45_13</name>
    <dbReference type="NCBI Taxonomy" id="1802112"/>
    <lineage>
        <taxon>Bacteria</taxon>
        <taxon>Candidatus Ryaniibacteriota</taxon>
    </lineage>
</organism>
<evidence type="ECO:0000313" key="3">
    <source>
        <dbReference type="EMBL" id="OGZ42486.1"/>
    </source>
</evidence>
<keyword evidence="1" id="KW-0812">Transmembrane</keyword>
<gene>
    <name evidence="3" type="ORF">A2W41_03845</name>
</gene>
<evidence type="ECO:0000313" key="4">
    <source>
        <dbReference type="Proteomes" id="UP000176700"/>
    </source>
</evidence>
<reference evidence="3 4" key="1">
    <citation type="journal article" date="2016" name="Nat. Commun.">
        <title>Thousands of microbial genomes shed light on interconnected biogeochemical processes in an aquifer system.</title>
        <authorList>
            <person name="Anantharaman K."/>
            <person name="Brown C.T."/>
            <person name="Hug L.A."/>
            <person name="Sharon I."/>
            <person name="Castelle C.J."/>
            <person name="Probst A.J."/>
            <person name="Thomas B.C."/>
            <person name="Singh A."/>
            <person name="Wilkins M.J."/>
            <person name="Karaoz U."/>
            <person name="Brodie E.L."/>
            <person name="Williams K.H."/>
            <person name="Hubbard S.S."/>
            <person name="Banfield J.F."/>
        </authorList>
    </citation>
    <scope>NUCLEOTIDE SEQUENCE [LARGE SCALE GENOMIC DNA]</scope>
</reference>
<feature type="transmembrane region" description="Helical" evidence="1">
    <location>
        <begin position="73"/>
        <end position="92"/>
    </location>
</feature>
<comment type="caution">
    <text evidence="3">The sequence shown here is derived from an EMBL/GenBank/DDBJ whole genome shotgun (WGS) entry which is preliminary data.</text>
</comment>
<feature type="signal peptide" evidence="2">
    <location>
        <begin position="1"/>
        <end position="22"/>
    </location>
</feature>
<proteinExistence type="predicted"/>
<evidence type="ECO:0000256" key="1">
    <source>
        <dbReference type="SAM" id="Phobius"/>
    </source>
</evidence>
<sequence length="113" mass="12019">MKKFAPYLTPFGLAIMPIIASAQTVESAIATIENILNLLIPLLMVLATVVFLWGVITYITAGGEEDKIKKGRSYMLFGIIGLFVMVAIWGIVKFVINTFGVGGEGVPTGVGGL</sequence>
<accession>A0A1G2FWM7</accession>
<dbReference type="Proteomes" id="UP000176700">
    <property type="component" value="Unassembled WGS sequence"/>
</dbReference>
<protein>
    <recommendedName>
        <fullName evidence="5">DUF4190 domain-containing protein</fullName>
    </recommendedName>
</protein>
<feature type="chain" id="PRO_5009582893" description="DUF4190 domain-containing protein" evidence="2">
    <location>
        <begin position="23"/>
        <end position="113"/>
    </location>
</feature>
<dbReference type="InterPro" id="IPR043993">
    <property type="entry name" value="T4SS_pilin"/>
</dbReference>
<feature type="transmembrane region" description="Helical" evidence="1">
    <location>
        <begin position="38"/>
        <end position="61"/>
    </location>
</feature>
<dbReference type="Pfam" id="PF18895">
    <property type="entry name" value="T4SS_pilin"/>
    <property type="match status" value="1"/>
</dbReference>
<keyword evidence="1" id="KW-0472">Membrane</keyword>
<dbReference type="EMBL" id="MHNI01000018">
    <property type="protein sequence ID" value="OGZ42486.1"/>
    <property type="molecule type" value="Genomic_DNA"/>
</dbReference>
<name>A0A1G2FWM7_9BACT</name>
<dbReference type="AlphaFoldDB" id="A0A1G2FWM7"/>
<evidence type="ECO:0008006" key="5">
    <source>
        <dbReference type="Google" id="ProtNLM"/>
    </source>
</evidence>
<evidence type="ECO:0000256" key="2">
    <source>
        <dbReference type="SAM" id="SignalP"/>
    </source>
</evidence>
<keyword evidence="2" id="KW-0732">Signal</keyword>
<keyword evidence="1" id="KW-1133">Transmembrane helix</keyword>